<dbReference type="Proteomes" id="UP000315003">
    <property type="component" value="Chromosome"/>
</dbReference>
<reference evidence="2 3" key="1">
    <citation type="submission" date="2019-02" db="EMBL/GenBank/DDBJ databases">
        <title>Deep-cultivation of Planctomycetes and their phenomic and genomic characterization uncovers novel biology.</title>
        <authorList>
            <person name="Wiegand S."/>
            <person name="Jogler M."/>
            <person name="Boedeker C."/>
            <person name="Pinto D."/>
            <person name="Vollmers J."/>
            <person name="Rivas-Marin E."/>
            <person name="Kohn T."/>
            <person name="Peeters S.H."/>
            <person name="Heuer A."/>
            <person name="Rast P."/>
            <person name="Oberbeckmann S."/>
            <person name="Bunk B."/>
            <person name="Jeske O."/>
            <person name="Meyerdierks A."/>
            <person name="Storesund J.E."/>
            <person name="Kallscheuer N."/>
            <person name="Luecker S."/>
            <person name="Lage O.M."/>
            <person name="Pohl T."/>
            <person name="Merkel B.J."/>
            <person name="Hornburger P."/>
            <person name="Mueller R.-W."/>
            <person name="Bruemmer F."/>
            <person name="Labrenz M."/>
            <person name="Spormann A.M."/>
            <person name="Op den Camp H."/>
            <person name="Overmann J."/>
            <person name="Amann R."/>
            <person name="Jetten M.S.M."/>
            <person name="Mascher T."/>
            <person name="Medema M.H."/>
            <person name="Devos D.P."/>
            <person name="Kaster A.-K."/>
            <person name="Ovreas L."/>
            <person name="Rohde M."/>
            <person name="Galperin M.Y."/>
            <person name="Jogler C."/>
        </authorList>
    </citation>
    <scope>NUCLEOTIDE SEQUENCE [LARGE SCALE GENOMIC DNA]</scope>
    <source>
        <strain evidence="2 3">SV_7m_r</strain>
    </source>
</reference>
<sequence length="97" mass="10776">MDWPQTISKALAEKSGGVKNTVGPPVGTVQCGLDDTNMTKVPWRGQAHPKERVGQSPHPPCLATERHLAQKAPTKFHPECPRRQDWCGKLGRQNRSR</sequence>
<evidence type="ECO:0000313" key="2">
    <source>
        <dbReference type="EMBL" id="QDT60996.1"/>
    </source>
</evidence>
<name>A0A517SXW5_9BACT</name>
<keyword evidence="3" id="KW-1185">Reference proteome</keyword>
<organism evidence="2 3">
    <name type="scientific">Stieleria bergensis</name>
    <dbReference type="NCBI Taxonomy" id="2528025"/>
    <lineage>
        <taxon>Bacteria</taxon>
        <taxon>Pseudomonadati</taxon>
        <taxon>Planctomycetota</taxon>
        <taxon>Planctomycetia</taxon>
        <taxon>Pirellulales</taxon>
        <taxon>Pirellulaceae</taxon>
        <taxon>Stieleria</taxon>
    </lineage>
</organism>
<evidence type="ECO:0000313" key="3">
    <source>
        <dbReference type="Proteomes" id="UP000315003"/>
    </source>
</evidence>
<accession>A0A517SXW5</accession>
<proteinExistence type="predicted"/>
<dbReference type="EMBL" id="CP036272">
    <property type="protein sequence ID" value="QDT60996.1"/>
    <property type="molecule type" value="Genomic_DNA"/>
</dbReference>
<protein>
    <submittedName>
        <fullName evidence="2">Uncharacterized protein</fullName>
    </submittedName>
</protein>
<feature type="compositionally biased region" description="Basic and acidic residues" evidence="1">
    <location>
        <begin position="76"/>
        <end position="86"/>
    </location>
</feature>
<evidence type="ECO:0000256" key="1">
    <source>
        <dbReference type="SAM" id="MobiDB-lite"/>
    </source>
</evidence>
<gene>
    <name evidence="2" type="ORF">SV7mr_35260</name>
</gene>
<dbReference type="AlphaFoldDB" id="A0A517SXW5"/>
<feature type="region of interest" description="Disordered" evidence="1">
    <location>
        <begin position="74"/>
        <end position="97"/>
    </location>
</feature>